<name>A0A9Q1JVD8_9CARY</name>
<dbReference type="EMBL" id="JAKOGI010000647">
    <property type="protein sequence ID" value="KAJ8431996.1"/>
    <property type="molecule type" value="Genomic_DNA"/>
</dbReference>
<protein>
    <submittedName>
        <fullName evidence="1">Uncharacterized protein</fullName>
    </submittedName>
</protein>
<evidence type="ECO:0000313" key="1">
    <source>
        <dbReference type="EMBL" id="KAJ8431996.1"/>
    </source>
</evidence>
<keyword evidence="2" id="KW-1185">Reference proteome</keyword>
<proteinExistence type="predicted"/>
<dbReference type="OrthoDB" id="1748551at2759"/>
<dbReference type="AlphaFoldDB" id="A0A9Q1JVD8"/>
<dbReference type="Proteomes" id="UP001153076">
    <property type="component" value="Unassembled WGS sequence"/>
</dbReference>
<evidence type="ECO:0000313" key="2">
    <source>
        <dbReference type="Proteomes" id="UP001153076"/>
    </source>
</evidence>
<gene>
    <name evidence="1" type="ORF">Cgig2_005925</name>
</gene>
<comment type="caution">
    <text evidence="1">The sequence shown here is derived from an EMBL/GenBank/DDBJ whole genome shotgun (WGS) entry which is preliminary data.</text>
</comment>
<reference evidence="1" key="1">
    <citation type="submission" date="2022-04" db="EMBL/GenBank/DDBJ databases">
        <title>Carnegiea gigantea Genome sequencing and assembly v2.</title>
        <authorList>
            <person name="Copetti D."/>
            <person name="Sanderson M.J."/>
            <person name="Burquez A."/>
            <person name="Wojciechowski M.F."/>
        </authorList>
    </citation>
    <scope>NUCLEOTIDE SEQUENCE</scope>
    <source>
        <strain evidence="1">SGP5-SGP5p</strain>
        <tissue evidence="1">Aerial part</tissue>
    </source>
</reference>
<organism evidence="1 2">
    <name type="scientific">Carnegiea gigantea</name>
    <dbReference type="NCBI Taxonomy" id="171969"/>
    <lineage>
        <taxon>Eukaryota</taxon>
        <taxon>Viridiplantae</taxon>
        <taxon>Streptophyta</taxon>
        <taxon>Embryophyta</taxon>
        <taxon>Tracheophyta</taxon>
        <taxon>Spermatophyta</taxon>
        <taxon>Magnoliopsida</taxon>
        <taxon>eudicotyledons</taxon>
        <taxon>Gunneridae</taxon>
        <taxon>Pentapetalae</taxon>
        <taxon>Caryophyllales</taxon>
        <taxon>Cactineae</taxon>
        <taxon>Cactaceae</taxon>
        <taxon>Cactoideae</taxon>
        <taxon>Echinocereeae</taxon>
        <taxon>Carnegiea</taxon>
    </lineage>
</organism>
<sequence length="161" mass="18650">MEPSNSLDSEENDPTYECEEVHHENEQIVAKEEVTICQPVKAARKRNKPFEKRTYQKAFTMRMSMRSFSSLVAQLNEAQAEAVKSMGFTSIVKVDVKQIPRKFSKWLVESFDRYAFPVTSFDVHVTLVVPLGGIEITEITKSLMDDKYDEVHATWLKEWKL</sequence>
<accession>A0A9Q1JVD8</accession>